<dbReference type="AlphaFoldDB" id="A0A6A4RLU8"/>
<dbReference type="EMBL" id="VEVO01000023">
    <property type="protein sequence ID" value="KAF0022823.1"/>
    <property type="molecule type" value="Genomic_DNA"/>
</dbReference>
<proteinExistence type="predicted"/>
<protein>
    <submittedName>
        <fullName evidence="2">Uncharacterized protein</fullName>
    </submittedName>
</protein>
<evidence type="ECO:0000313" key="3">
    <source>
        <dbReference type="Proteomes" id="UP000438429"/>
    </source>
</evidence>
<gene>
    <name evidence="2" type="ORF">F2P81_024804</name>
</gene>
<organism evidence="2 3">
    <name type="scientific">Scophthalmus maximus</name>
    <name type="common">Turbot</name>
    <name type="synonym">Psetta maxima</name>
    <dbReference type="NCBI Taxonomy" id="52904"/>
    <lineage>
        <taxon>Eukaryota</taxon>
        <taxon>Metazoa</taxon>
        <taxon>Chordata</taxon>
        <taxon>Craniata</taxon>
        <taxon>Vertebrata</taxon>
        <taxon>Euteleostomi</taxon>
        <taxon>Actinopterygii</taxon>
        <taxon>Neopterygii</taxon>
        <taxon>Teleostei</taxon>
        <taxon>Neoteleostei</taxon>
        <taxon>Acanthomorphata</taxon>
        <taxon>Carangaria</taxon>
        <taxon>Pleuronectiformes</taxon>
        <taxon>Pleuronectoidei</taxon>
        <taxon>Scophthalmidae</taxon>
        <taxon>Scophthalmus</taxon>
    </lineage>
</organism>
<accession>A0A6A4RLU8</accession>
<evidence type="ECO:0000256" key="1">
    <source>
        <dbReference type="SAM" id="MobiDB-lite"/>
    </source>
</evidence>
<feature type="compositionally biased region" description="Basic and acidic residues" evidence="1">
    <location>
        <begin position="22"/>
        <end position="32"/>
    </location>
</feature>
<evidence type="ECO:0000313" key="2">
    <source>
        <dbReference type="EMBL" id="KAF0022823.1"/>
    </source>
</evidence>
<dbReference type="Proteomes" id="UP000438429">
    <property type="component" value="Unassembled WGS sequence"/>
</dbReference>
<comment type="caution">
    <text evidence="2">The sequence shown here is derived from an EMBL/GenBank/DDBJ whole genome shotgun (WGS) entry which is preliminary data.</text>
</comment>
<name>A0A6A4RLU8_SCOMX</name>
<sequence length="98" mass="11185">MRGEQSSGGERLLHSSEPNGRSPERAARKDQSTELFDRHVFFLTTERLGGKLLHRKTMRRNKRSYSLEWIGLIAANPPSALREFSDSPKQKSRCLDAT</sequence>
<feature type="region of interest" description="Disordered" evidence="1">
    <location>
        <begin position="1"/>
        <end position="32"/>
    </location>
</feature>
<reference evidence="2 3" key="1">
    <citation type="submission" date="2019-06" db="EMBL/GenBank/DDBJ databases">
        <title>Draft genomes of female and male turbot (Scophthalmus maximus).</title>
        <authorList>
            <person name="Xu H."/>
            <person name="Xu X.-W."/>
            <person name="Shao C."/>
            <person name="Chen S."/>
        </authorList>
    </citation>
    <scope>NUCLEOTIDE SEQUENCE [LARGE SCALE GENOMIC DNA]</scope>
    <source>
        <strain evidence="2">Ysfricsl-2016a</strain>
        <tissue evidence="2">Blood</tissue>
    </source>
</reference>